<name>A0A6A6UAF4_9PEZI</name>
<evidence type="ECO:0000256" key="1">
    <source>
        <dbReference type="SAM" id="SignalP"/>
    </source>
</evidence>
<accession>A0A6A6UAF4</accession>
<dbReference type="EMBL" id="MU004235">
    <property type="protein sequence ID" value="KAF2668930.1"/>
    <property type="molecule type" value="Genomic_DNA"/>
</dbReference>
<feature type="chain" id="PRO_5025600391" evidence="1">
    <location>
        <begin position="20"/>
        <end position="67"/>
    </location>
</feature>
<sequence>MKYLTLLNIILAILPFISADNAATADCCFPVSDDRNRLYCADGTLGTPYCGKGGCNRFGCNCDGGNH</sequence>
<dbReference type="OrthoDB" id="4491612at2759"/>
<protein>
    <submittedName>
        <fullName evidence="2">Uncharacterized protein</fullName>
    </submittedName>
</protein>
<dbReference type="AlphaFoldDB" id="A0A6A6UAF4"/>
<reference evidence="2" key="1">
    <citation type="journal article" date="2020" name="Stud. Mycol.">
        <title>101 Dothideomycetes genomes: a test case for predicting lifestyles and emergence of pathogens.</title>
        <authorList>
            <person name="Haridas S."/>
            <person name="Albert R."/>
            <person name="Binder M."/>
            <person name="Bloem J."/>
            <person name="Labutti K."/>
            <person name="Salamov A."/>
            <person name="Andreopoulos B."/>
            <person name="Baker S."/>
            <person name="Barry K."/>
            <person name="Bills G."/>
            <person name="Bluhm B."/>
            <person name="Cannon C."/>
            <person name="Castanera R."/>
            <person name="Culley D."/>
            <person name="Daum C."/>
            <person name="Ezra D."/>
            <person name="Gonzalez J."/>
            <person name="Henrissat B."/>
            <person name="Kuo A."/>
            <person name="Liang C."/>
            <person name="Lipzen A."/>
            <person name="Lutzoni F."/>
            <person name="Magnuson J."/>
            <person name="Mondo S."/>
            <person name="Nolan M."/>
            <person name="Ohm R."/>
            <person name="Pangilinan J."/>
            <person name="Park H.-J."/>
            <person name="Ramirez L."/>
            <person name="Alfaro M."/>
            <person name="Sun H."/>
            <person name="Tritt A."/>
            <person name="Yoshinaga Y."/>
            <person name="Zwiers L.-H."/>
            <person name="Turgeon B."/>
            <person name="Goodwin S."/>
            <person name="Spatafora J."/>
            <person name="Crous P."/>
            <person name="Grigoriev I."/>
        </authorList>
    </citation>
    <scope>NUCLEOTIDE SEQUENCE</scope>
    <source>
        <strain evidence="2">CBS 115976</strain>
    </source>
</reference>
<evidence type="ECO:0000313" key="2">
    <source>
        <dbReference type="EMBL" id="KAF2668930.1"/>
    </source>
</evidence>
<dbReference type="Gene3D" id="3.30.70.2800">
    <property type="match status" value="1"/>
</dbReference>
<feature type="signal peptide" evidence="1">
    <location>
        <begin position="1"/>
        <end position="19"/>
    </location>
</feature>
<keyword evidence="3" id="KW-1185">Reference proteome</keyword>
<keyword evidence="1" id="KW-0732">Signal</keyword>
<organism evidence="2 3">
    <name type="scientific">Microthyrium microscopicum</name>
    <dbReference type="NCBI Taxonomy" id="703497"/>
    <lineage>
        <taxon>Eukaryota</taxon>
        <taxon>Fungi</taxon>
        <taxon>Dikarya</taxon>
        <taxon>Ascomycota</taxon>
        <taxon>Pezizomycotina</taxon>
        <taxon>Dothideomycetes</taxon>
        <taxon>Dothideomycetes incertae sedis</taxon>
        <taxon>Microthyriales</taxon>
        <taxon>Microthyriaceae</taxon>
        <taxon>Microthyrium</taxon>
    </lineage>
</organism>
<gene>
    <name evidence="2" type="ORF">BT63DRAFT_246062</name>
</gene>
<evidence type="ECO:0000313" key="3">
    <source>
        <dbReference type="Proteomes" id="UP000799302"/>
    </source>
</evidence>
<proteinExistence type="predicted"/>
<dbReference type="Proteomes" id="UP000799302">
    <property type="component" value="Unassembled WGS sequence"/>
</dbReference>